<name>A0A5D0EJE8_AGGAC</name>
<keyword evidence="1" id="KW-0812">Transmembrane</keyword>
<evidence type="ECO:0000313" key="6">
    <source>
        <dbReference type="Proteomes" id="UP000226080"/>
    </source>
</evidence>
<dbReference type="EMBL" id="PCGW01000011">
    <property type="protein sequence ID" value="PHO20434.1"/>
    <property type="molecule type" value="Genomic_DNA"/>
</dbReference>
<feature type="transmembrane region" description="Helical" evidence="1">
    <location>
        <begin position="76"/>
        <end position="98"/>
    </location>
</feature>
<keyword evidence="1" id="KW-0472">Membrane</keyword>
<feature type="transmembrane region" description="Helical" evidence="1">
    <location>
        <begin position="42"/>
        <end position="64"/>
    </location>
</feature>
<reference evidence="3 6" key="2">
    <citation type="submission" date="2017-10" db="EMBL/GenBank/DDBJ databases">
        <title>Draft genome sequences of Aggregatibacter actinomycetemcomitans strains 310a and 310b.</title>
        <authorList>
            <person name="May A.C."/>
            <person name="Ohta H."/>
            <person name="Maeda H."/>
            <person name="Kokeguchi S."/>
            <person name="Cugini C."/>
        </authorList>
    </citation>
    <scope>NUCLEOTIDE SEQUENCE [LARGE SCALE GENOMIC DNA]</scope>
    <source>
        <strain evidence="3 6">310b</strain>
    </source>
</reference>
<accession>A0A5D0EJE8</accession>
<keyword evidence="1" id="KW-1133">Transmembrane helix</keyword>
<dbReference type="Proteomes" id="UP000323012">
    <property type="component" value="Unassembled WGS sequence"/>
</dbReference>
<dbReference type="KEGG" id="aact:ACT75_04140"/>
<evidence type="ECO:0000313" key="5">
    <source>
        <dbReference type="Proteomes" id="UP000072236"/>
    </source>
</evidence>
<dbReference type="EMBL" id="CP012959">
    <property type="protein sequence ID" value="AMQ93770.1"/>
    <property type="molecule type" value="Genomic_DNA"/>
</dbReference>
<proteinExistence type="predicted"/>
<feature type="transmembrane region" description="Helical" evidence="1">
    <location>
        <begin position="118"/>
        <end position="138"/>
    </location>
</feature>
<evidence type="ECO:0000313" key="7">
    <source>
        <dbReference type="Proteomes" id="UP000323012"/>
    </source>
</evidence>
<evidence type="ECO:0000313" key="3">
    <source>
        <dbReference type="EMBL" id="PHO20434.1"/>
    </source>
</evidence>
<protein>
    <submittedName>
        <fullName evidence="4">Uncharacterized protein</fullName>
    </submittedName>
</protein>
<evidence type="ECO:0000256" key="1">
    <source>
        <dbReference type="SAM" id="Phobius"/>
    </source>
</evidence>
<evidence type="ECO:0000313" key="4">
    <source>
        <dbReference type="EMBL" id="TYA38931.1"/>
    </source>
</evidence>
<dbReference type="Proteomes" id="UP000226080">
    <property type="component" value="Unassembled WGS sequence"/>
</dbReference>
<dbReference type="EMBL" id="VSED01000013">
    <property type="protein sequence ID" value="TYA38931.1"/>
    <property type="molecule type" value="Genomic_DNA"/>
</dbReference>
<dbReference type="Proteomes" id="UP000072236">
    <property type="component" value="Chromosome"/>
</dbReference>
<keyword evidence="6" id="KW-1185">Reference proteome</keyword>
<reference evidence="2 5" key="1">
    <citation type="submission" date="2015-10" db="EMBL/GenBank/DDBJ databases">
        <title>Tn-seq of a polymicrobial infection.</title>
        <authorList>
            <person name="Stacy A."/>
            <person name="Rumbaugh K.P."/>
            <person name="Whiteley M."/>
        </authorList>
    </citation>
    <scope>NUCLEOTIDE SEQUENCE [LARGE SCALE GENOMIC DNA]</scope>
    <source>
        <strain evidence="2 5">624</strain>
    </source>
</reference>
<dbReference type="AlphaFoldDB" id="A0A5D0EJE8"/>
<dbReference type="OrthoDB" id="5686406at2"/>
<gene>
    <name evidence="2" type="ORF">ACT75_04140</name>
    <name evidence="3" type="ORF">CQR80_06665</name>
    <name evidence="4" type="ORF">FXB79_05890</name>
</gene>
<dbReference type="RefSeq" id="WP_005541220.1">
    <property type="nucleotide sequence ID" value="NZ_CP012959.1"/>
</dbReference>
<organism evidence="4 7">
    <name type="scientific">Aggregatibacter actinomycetemcomitans</name>
    <name type="common">Actinobacillus actinomycetemcomitans</name>
    <name type="synonym">Haemophilus actinomycetemcomitans</name>
    <dbReference type="NCBI Taxonomy" id="714"/>
    <lineage>
        <taxon>Bacteria</taxon>
        <taxon>Pseudomonadati</taxon>
        <taxon>Pseudomonadota</taxon>
        <taxon>Gammaproteobacteria</taxon>
        <taxon>Pasteurellales</taxon>
        <taxon>Pasteurellaceae</taxon>
        <taxon>Aggregatibacter</taxon>
    </lineage>
</organism>
<sequence>MSPNYPYIKTLVIFPLLAQLIGTIVNICVDDNTDGLLGTVDVILFSLLSTFIVATVPAFLIALWTKIYRYTRYNMMAVVLISLIIAFCYGNVASFIYMTLSQPNMTFGIWLRSGSIDMAFLLSFGMALYSVLVLPLLLPQTR</sequence>
<reference evidence="4 7" key="3">
    <citation type="submission" date="2019-08" db="EMBL/GenBank/DDBJ databases">
        <title>Whole genome sequencing of Aggregatibacter actinomycetemcomitans cultured from blood stream infections in Denmark reveals a novel phylogenetic lineage expressing serotype a membrane O polysaccharide.</title>
        <authorList>
            <person name="Nedergaard S."/>
            <person name="Kobel C.M."/>
            <person name="Nielsen M.B."/>
            <person name="Moeller R.T."/>
            <person name="Jensen A.B."/>
            <person name="Noerskov-Lauritsen N."/>
        </authorList>
    </citation>
    <scope>NUCLEOTIDE SEQUENCE [LARGE SCALE GENOMIC DNA]</scope>
    <source>
        <strain evidence="4 7">PN_563</strain>
    </source>
</reference>
<evidence type="ECO:0000313" key="2">
    <source>
        <dbReference type="EMBL" id="AMQ93770.1"/>
    </source>
</evidence>